<keyword evidence="6" id="KW-0413">Isomerase</keyword>
<dbReference type="InterPro" id="IPR016055">
    <property type="entry name" value="A-D-PHexomutase_a/b/a-I/II/III"/>
</dbReference>
<dbReference type="GO" id="GO:0008973">
    <property type="term" value="F:phosphopentomutase activity"/>
    <property type="evidence" value="ECO:0007669"/>
    <property type="project" value="TreeGrafter"/>
</dbReference>
<evidence type="ECO:0000259" key="10">
    <source>
        <dbReference type="Pfam" id="PF02880"/>
    </source>
</evidence>
<dbReference type="PANTHER" id="PTHR45745:SF1">
    <property type="entry name" value="PHOSPHOGLUCOMUTASE 2B-RELATED"/>
    <property type="match status" value="1"/>
</dbReference>
<feature type="domain" description="Alpha-D-phosphohexomutase alpha/beta/alpha" evidence="8">
    <location>
        <begin position="53"/>
        <end position="188"/>
    </location>
</feature>
<dbReference type="InterPro" id="IPR016066">
    <property type="entry name" value="A-D-PHexomutase_CS"/>
</dbReference>
<accession>A0A936N9Z2</accession>
<evidence type="ECO:0000256" key="3">
    <source>
        <dbReference type="ARBA" id="ARBA00022553"/>
    </source>
</evidence>
<evidence type="ECO:0000256" key="1">
    <source>
        <dbReference type="ARBA" id="ARBA00001946"/>
    </source>
</evidence>
<dbReference type="Gene3D" id="3.40.120.10">
    <property type="entry name" value="Alpha-D-Glucose-1,6-Bisphosphate, subunit A, domain 3"/>
    <property type="match status" value="3"/>
</dbReference>
<evidence type="ECO:0000259" key="8">
    <source>
        <dbReference type="Pfam" id="PF02878"/>
    </source>
</evidence>
<dbReference type="Pfam" id="PF02880">
    <property type="entry name" value="PGM_PMM_III"/>
    <property type="match status" value="1"/>
</dbReference>
<keyword evidence="4 7" id="KW-0479">Metal-binding</keyword>
<dbReference type="CDD" id="cd05799">
    <property type="entry name" value="PGM2"/>
    <property type="match status" value="1"/>
</dbReference>
<dbReference type="Proteomes" id="UP000727993">
    <property type="component" value="Unassembled WGS sequence"/>
</dbReference>
<evidence type="ECO:0000256" key="5">
    <source>
        <dbReference type="ARBA" id="ARBA00022842"/>
    </source>
</evidence>
<dbReference type="GO" id="GO:0000287">
    <property type="term" value="F:magnesium ion binding"/>
    <property type="evidence" value="ECO:0007669"/>
    <property type="project" value="InterPro"/>
</dbReference>
<organism evidence="11 12">
    <name type="scientific">Candidatus Neomicrothrix subdominans</name>
    <dbReference type="NCBI Taxonomy" id="2954438"/>
    <lineage>
        <taxon>Bacteria</taxon>
        <taxon>Bacillati</taxon>
        <taxon>Actinomycetota</taxon>
        <taxon>Acidimicrobiia</taxon>
        <taxon>Acidimicrobiales</taxon>
        <taxon>Microthrixaceae</taxon>
        <taxon>Candidatus Neomicrothrix</taxon>
    </lineage>
</organism>
<feature type="domain" description="Alpha-D-phosphohexomutase alpha/beta/alpha" evidence="10">
    <location>
        <begin position="324"/>
        <end position="430"/>
    </location>
</feature>
<evidence type="ECO:0000256" key="6">
    <source>
        <dbReference type="ARBA" id="ARBA00023235"/>
    </source>
</evidence>
<evidence type="ECO:0000256" key="7">
    <source>
        <dbReference type="RuleBase" id="RU004326"/>
    </source>
</evidence>
<gene>
    <name evidence="11" type="ORF">IPN02_02860</name>
</gene>
<sequence length="566" mass="60425">MGDASLTLDTAGLRAAARTWMALDPDPVTREATNRLLQPGQGDALADHFGRRLAFGTAGLRAPMGPGPNRMNRLLVRQSAAGIARVIIEEGAPKRAIVGHDARHRSAEFAADAIEVLEAHGITVTVPNGPVPTPVIPWAVAKQSLGAGLMVTASHNPAADNGLKVYWSDGAQIIPPIDARIASAIEAAARDRRVAPQPGSGGIDTRRLLLDRYLADTLDQVGTTGDAKLSVVTTALHGVGGAPLVQLLTSAGYTDVTPVASQQEPDPDFPTVPFPNPEEPGVLDAAIALAAERGADLVLANDPDADRLAVAVPDANEQWHVLTGNEVGALLAWWALQRSQGLPDRLLATTMVSSQLLEKMATSAGVHYAETLTGFKWLCRPAMSRPDWFQLLAYEEALGYALGPTCRDKDGLLAALAVCDLCARLLRTGSDPLAVLDRLALDHGVHTTSQIAVRFEPSAWPERRRQLMERLEDDPPTMLGGRRVEQVDRPADDLVRLFLVGGDRLAFRPSGTEPKFKAYLEVVEPVVGGSRSGGTVLRAARRRAGTRLEWMEHEVRAVLAAEAATS</sequence>
<dbReference type="PANTHER" id="PTHR45745">
    <property type="entry name" value="PHOSPHOMANNOMUTASE 45A"/>
    <property type="match status" value="1"/>
</dbReference>
<evidence type="ECO:0000259" key="9">
    <source>
        <dbReference type="Pfam" id="PF02879"/>
    </source>
</evidence>
<feature type="domain" description="Alpha-D-phosphohexomutase alpha/beta/alpha" evidence="9">
    <location>
        <begin position="212"/>
        <end position="311"/>
    </location>
</feature>
<dbReference type="InterPro" id="IPR005846">
    <property type="entry name" value="A-D-PHexomutase_a/b/a-III"/>
</dbReference>
<protein>
    <submittedName>
        <fullName evidence="11">Phospho-sugar mutase</fullName>
    </submittedName>
</protein>
<dbReference type="AlphaFoldDB" id="A0A936N9Z2"/>
<comment type="caution">
    <text evidence="11">The sequence shown here is derived from an EMBL/GenBank/DDBJ whole genome shotgun (WGS) entry which is preliminary data.</text>
</comment>
<dbReference type="InterPro" id="IPR005841">
    <property type="entry name" value="Alpha-D-phosphohexomutase_SF"/>
</dbReference>
<comment type="similarity">
    <text evidence="2 7">Belongs to the phosphohexose mutase family.</text>
</comment>
<dbReference type="InterPro" id="IPR005845">
    <property type="entry name" value="A-D-PHexomutase_a/b/a-II"/>
</dbReference>
<proteinExistence type="inferred from homology"/>
<dbReference type="GO" id="GO:0005975">
    <property type="term" value="P:carbohydrate metabolic process"/>
    <property type="evidence" value="ECO:0007669"/>
    <property type="project" value="InterPro"/>
</dbReference>
<dbReference type="Pfam" id="PF02878">
    <property type="entry name" value="PGM_PMM_I"/>
    <property type="match status" value="1"/>
</dbReference>
<keyword evidence="5 7" id="KW-0460">Magnesium</keyword>
<evidence type="ECO:0000256" key="4">
    <source>
        <dbReference type="ARBA" id="ARBA00022723"/>
    </source>
</evidence>
<evidence type="ECO:0000313" key="12">
    <source>
        <dbReference type="Proteomes" id="UP000727993"/>
    </source>
</evidence>
<evidence type="ECO:0000313" key="11">
    <source>
        <dbReference type="EMBL" id="MBK9295816.1"/>
    </source>
</evidence>
<dbReference type="PROSITE" id="PS00710">
    <property type="entry name" value="PGM_PMM"/>
    <property type="match status" value="1"/>
</dbReference>
<dbReference type="Pfam" id="PF02879">
    <property type="entry name" value="PGM_PMM_II"/>
    <property type="match status" value="1"/>
</dbReference>
<dbReference type="SUPFAM" id="SSF55957">
    <property type="entry name" value="Phosphoglucomutase, C-terminal domain"/>
    <property type="match status" value="1"/>
</dbReference>
<dbReference type="SUPFAM" id="SSF53738">
    <property type="entry name" value="Phosphoglucomutase, first 3 domains"/>
    <property type="match status" value="3"/>
</dbReference>
<dbReference type="InterPro" id="IPR005844">
    <property type="entry name" value="A-D-PHexomutase_a/b/a-I"/>
</dbReference>
<dbReference type="GO" id="GO:0006166">
    <property type="term" value="P:purine ribonucleoside salvage"/>
    <property type="evidence" value="ECO:0007669"/>
    <property type="project" value="TreeGrafter"/>
</dbReference>
<dbReference type="Gene3D" id="3.30.310.50">
    <property type="entry name" value="Alpha-D-phosphohexomutase, C-terminal domain"/>
    <property type="match status" value="1"/>
</dbReference>
<evidence type="ECO:0000256" key="2">
    <source>
        <dbReference type="ARBA" id="ARBA00010231"/>
    </source>
</evidence>
<dbReference type="PRINTS" id="PR00509">
    <property type="entry name" value="PGMPMM"/>
</dbReference>
<reference evidence="11 12" key="1">
    <citation type="submission" date="2020-10" db="EMBL/GenBank/DDBJ databases">
        <title>Connecting structure to function with the recovery of over 1000 high-quality activated sludge metagenome-assembled genomes encoding full-length rRNA genes using long-read sequencing.</title>
        <authorList>
            <person name="Singleton C.M."/>
            <person name="Petriglieri F."/>
            <person name="Kristensen J.M."/>
            <person name="Kirkegaard R.H."/>
            <person name="Michaelsen T.Y."/>
            <person name="Andersen M.H."/>
            <person name="Karst S.M."/>
            <person name="Dueholm M.S."/>
            <person name="Nielsen P.H."/>
            <person name="Albertsen M."/>
        </authorList>
    </citation>
    <scope>NUCLEOTIDE SEQUENCE [LARGE SCALE GENOMIC DNA]</scope>
    <source>
        <strain evidence="11">Lyne_18-Q3-R50-59_MAXAC.006</strain>
    </source>
</reference>
<dbReference type="InterPro" id="IPR036900">
    <property type="entry name" value="A-D-PHexomutase_C_sf"/>
</dbReference>
<comment type="cofactor">
    <cofactor evidence="1">
        <name>Mg(2+)</name>
        <dbReference type="ChEBI" id="CHEBI:18420"/>
    </cofactor>
</comment>
<dbReference type="EMBL" id="JADJZA010000001">
    <property type="protein sequence ID" value="MBK9295816.1"/>
    <property type="molecule type" value="Genomic_DNA"/>
</dbReference>
<name>A0A936N9Z2_9ACTN</name>
<keyword evidence="3" id="KW-0597">Phosphoprotein</keyword>